<dbReference type="InterPro" id="IPR037066">
    <property type="entry name" value="Plug_dom_sf"/>
</dbReference>
<dbReference type="Gene3D" id="2.40.170.20">
    <property type="entry name" value="TonB-dependent receptor, beta-barrel domain"/>
    <property type="match status" value="1"/>
</dbReference>
<dbReference type="Pfam" id="PF00593">
    <property type="entry name" value="TonB_dep_Rec_b-barrel"/>
    <property type="match status" value="1"/>
</dbReference>
<dbReference type="CDD" id="cd01347">
    <property type="entry name" value="ligand_gated_channel"/>
    <property type="match status" value="1"/>
</dbReference>
<dbReference type="PANTHER" id="PTHR47234">
    <property type="match status" value="1"/>
</dbReference>
<protein>
    <submittedName>
        <fullName evidence="16">TonB-dependent receptor</fullName>
    </submittedName>
</protein>
<evidence type="ECO:0000259" key="15">
    <source>
        <dbReference type="Pfam" id="PF07715"/>
    </source>
</evidence>
<accession>A0ABT2A4T6</accession>
<feature type="signal peptide" evidence="13">
    <location>
        <begin position="1"/>
        <end position="29"/>
    </location>
</feature>
<dbReference type="InterPro" id="IPR039426">
    <property type="entry name" value="TonB-dep_rcpt-like"/>
</dbReference>
<feature type="region of interest" description="Disordered" evidence="12">
    <location>
        <begin position="233"/>
        <end position="263"/>
    </location>
</feature>
<keyword evidence="3 10" id="KW-0813">Transport</keyword>
<keyword evidence="7 10" id="KW-0472">Membrane</keyword>
<reference evidence="16 17" key="1">
    <citation type="submission" date="2022-08" db="EMBL/GenBank/DDBJ databases">
        <title>Reclassification of Massilia species as members of the genera Telluria, Duganella, Pseudoduganella, Mokoshia gen. nov. and Zemynaea gen. nov. using orthogonal and non-orthogonal genome-based approaches.</title>
        <authorList>
            <person name="Bowman J.P."/>
        </authorList>
    </citation>
    <scope>NUCLEOTIDE SEQUENCE [LARGE SCALE GENOMIC DNA]</scope>
    <source>
        <strain evidence="16 17">LMG 28164</strain>
    </source>
</reference>
<dbReference type="EMBL" id="JANUGX010000007">
    <property type="protein sequence ID" value="MCS0589208.1"/>
    <property type="molecule type" value="Genomic_DNA"/>
</dbReference>
<dbReference type="Proteomes" id="UP001205560">
    <property type="component" value="Unassembled WGS sequence"/>
</dbReference>
<evidence type="ECO:0000256" key="7">
    <source>
        <dbReference type="ARBA" id="ARBA00023136"/>
    </source>
</evidence>
<feature type="chain" id="PRO_5046781280" evidence="13">
    <location>
        <begin position="30"/>
        <end position="798"/>
    </location>
</feature>
<comment type="subcellular location">
    <subcellularLocation>
        <location evidence="1 10">Cell outer membrane</location>
        <topology evidence="1 10">Multi-pass membrane protein</topology>
    </subcellularLocation>
</comment>
<dbReference type="InterPro" id="IPR000531">
    <property type="entry name" value="Beta-barrel_TonB"/>
</dbReference>
<comment type="similarity">
    <text evidence="2 10 11">Belongs to the TonB-dependent receptor family.</text>
</comment>
<evidence type="ECO:0000256" key="9">
    <source>
        <dbReference type="ARBA" id="ARBA00023237"/>
    </source>
</evidence>
<keyword evidence="6 11" id="KW-0798">TonB box</keyword>
<dbReference type="Gene3D" id="2.170.130.10">
    <property type="entry name" value="TonB-dependent receptor, plug domain"/>
    <property type="match status" value="1"/>
</dbReference>
<evidence type="ECO:0000256" key="6">
    <source>
        <dbReference type="ARBA" id="ARBA00023077"/>
    </source>
</evidence>
<dbReference type="PROSITE" id="PS52016">
    <property type="entry name" value="TONB_DEPENDENT_REC_3"/>
    <property type="match status" value="1"/>
</dbReference>
<evidence type="ECO:0000256" key="1">
    <source>
        <dbReference type="ARBA" id="ARBA00004571"/>
    </source>
</evidence>
<evidence type="ECO:0000256" key="10">
    <source>
        <dbReference type="PROSITE-ProRule" id="PRU01360"/>
    </source>
</evidence>
<evidence type="ECO:0000256" key="8">
    <source>
        <dbReference type="ARBA" id="ARBA00023170"/>
    </source>
</evidence>
<feature type="domain" description="TonB-dependent receptor-like beta-barrel" evidence="14">
    <location>
        <begin position="280"/>
        <end position="755"/>
    </location>
</feature>
<dbReference type="Pfam" id="PF07715">
    <property type="entry name" value="Plug"/>
    <property type="match status" value="1"/>
</dbReference>
<name>A0ABT2A4T6_9BURK</name>
<keyword evidence="5 10" id="KW-0812">Transmembrane</keyword>
<evidence type="ECO:0000256" key="12">
    <source>
        <dbReference type="SAM" id="MobiDB-lite"/>
    </source>
</evidence>
<evidence type="ECO:0000259" key="14">
    <source>
        <dbReference type="Pfam" id="PF00593"/>
    </source>
</evidence>
<keyword evidence="9 10" id="KW-0998">Cell outer membrane</keyword>
<gene>
    <name evidence="16" type="ORF">NX782_08310</name>
</gene>
<keyword evidence="4 10" id="KW-1134">Transmembrane beta strand</keyword>
<sequence>MSVKHSRPNPARALLALGLIASSLPAAQAQQTTPDQAAAGEMQAVVVTGTRSLNRRTLETESPVDVISSKELLSTGSSELATVLSRLLPSMNFPRPAGADASDAVRPAQLRGLSPDQTLVLVNGKRRHTSAVVNVNGTQGRGSAPVDLNAIPLAAIDHIEVLRDGAAAQYGSDAIAGVVNVILKKGAEGGEFEAQYGEYDKGDGEQTTVRGSTGFALGDKGWVRVAVEAANRNPTNRAFPDPRAEAGPRQGTITQRYGDPDSRPRSLFLNSQVNINENLDWYAFANYGERKTSSAATWRLAGRSPLYPEGFLPLEDSKSTDSSLVTGLRGELAGWRWDASLNFGRNRFSLDVDNTTNLSPGFPNPTQTSFYAGKLTTTQDVANLDVAREIPVSWMSGPLTVALGAEARYESYEIGAGEPNSYFGGGAQGFAGFRPENAGKDSRNNQSLYLNLEGDITKQLSGSLAVRHERYSDFGNTTSGKASARYAFTPQFALRGTVSNGFRAPSLAQESYTITTTNFLVINGQNTPIETGTFAVGSLAASALGAQPLKPERARNLSLGAQWQPIRNWTTTVDLYRIDIDDRVIFSSNLQLTSSGAANLSNALRNQGIYVGAARYFTNAVDTRTKGVDVVSTYRMNLAQGARADFTLAYNHNDNEVRHVAATPALLADAGLVLADRQTVNRLTVGSPKDKLTLAGDYTRGTWSGHANVTRYGKFTVPQNNVALDQTYDPQWVLDVSASVRVASNWRVTLGIDNLTNRYPAQVTSAGNLNVNGTQPYSVWAPNGFNGRFFYGKVGYSW</sequence>
<comment type="caution">
    <text evidence="16">The sequence shown here is derived from an EMBL/GenBank/DDBJ whole genome shotgun (WGS) entry which is preliminary data.</text>
</comment>
<keyword evidence="17" id="KW-1185">Reference proteome</keyword>
<evidence type="ECO:0000313" key="16">
    <source>
        <dbReference type="EMBL" id="MCS0589208.1"/>
    </source>
</evidence>
<evidence type="ECO:0000256" key="11">
    <source>
        <dbReference type="RuleBase" id="RU003357"/>
    </source>
</evidence>
<proteinExistence type="inferred from homology"/>
<evidence type="ECO:0000256" key="5">
    <source>
        <dbReference type="ARBA" id="ARBA00022692"/>
    </source>
</evidence>
<evidence type="ECO:0000256" key="13">
    <source>
        <dbReference type="SAM" id="SignalP"/>
    </source>
</evidence>
<evidence type="ECO:0000256" key="2">
    <source>
        <dbReference type="ARBA" id="ARBA00009810"/>
    </source>
</evidence>
<dbReference type="PANTHER" id="PTHR47234:SF3">
    <property type="entry name" value="SECRETIN_TONB SHORT N-TERMINAL DOMAIN-CONTAINING PROTEIN"/>
    <property type="match status" value="1"/>
</dbReference>
<evidence type="ECO:0000256" key="3">
    <source>
        <dbReference type="ARBA" id="ARBA00022448"/>
    </source>
</evidence>
<dbReference type="InterPro" id="IPR012910">
    <property type="entry name" value="Plug_dom"/>
</dbReference>
<evidence type="ECO:0000313" key="17">
    <source>
        <dbReference type="Proteomes" id="UP001205560"/>
    </source>
</evidence>
<organism evidence="16 17">
    <name type="scientific">Massilia norwichensis</name>
    <dbReference type="NCBI Taxonomy" id="1442366"/>
    <lineage>
        <taxon>Bacteria</taxon>
        <taxon>Pseudomonadati</taxon>
        <taxon>Pseudomonadota</taxon>
        <taxon>Betaproteobacteria</taxon>
        <taxon>Burkholderiales</taxon>
        <taxon>Oxalobacteraceae</taxon>
        <taxon>Telluria group</taxon>
        <taxon>Massilia</taxon>
    </lineage>
</organism>
<dbReference type="InterPro" id="IPR036942">
    <property type="entry name" value="Beta-barrel_TonB_sf"/>
</dbReference>
<evidence type="ECO:0000256" key="4">
    <source>
        <dbReference type="ARBA" id="ARBA00022452"/>
    </source>
</evidence>
<feature type="domain" description="TonB-dependent receptor plug" evidence="15">
    <location>
        <begin position="58"/>
        <end position="178"/>
    </location>
</feature>
<dbReference type="SUPFAM" id="SSF56935">
    <property type="entry name" value="Porins"/>
    <property type="match status" value="1"/>
</dbReference>
<dbReference type="RefSeq" id="WP_258844974.1">
    <property type="nucleotide sequence ID" value="NZ_JANUGX010000007.1"/>
</dbReference>
<keyword evidence="13" id="KW-0732">Signal</keyword>
<keyword evidence="8 16" id="KW-0675">Receptor</keyword>